<reference evidence="4" key="1">
    <citation type="submission" date="2016-06" db="UniProtKB">
        <authorList>
            <consortium name="WormBaseParasite"/>
        </authorList>
    </citation>
    <scope>IDENTIFICATION</scope>
</reference>
<feature type="region of interest" description="Disordered" evidence="1">
    <location>
        <begin position="66"/>
        <end position="88"/>
    </location>
</feature>
<keyword evidence="3" id="KW-1185">Reference proteome</keyword>
<dbReference type="WBParaSite" id="OFLC_0001607101-mRNA-1">
    <property type="protein sequence ID" value="OFLC_0001607101-mRNA-1"/>
    <property type="gene ID" value="OFLC_0001607101"/>
</dbReference>
<organism evidence="4">
    <name type="scientific">Onchocerca flexuosa</name>
    <dbReference type="NCBI Taxonomy" id="387005"/>
    <lineage>
        <taxon>Eukaryota</taxon>
        <taxon>Metazoa</taxon>
        <taxon>Ecdysozoa</taxon>
        <taxon>Nematoda</taxon>
        <taxon>Chromadorea</taxon>
        <taxon>Rhabditida</taxon>
        <taxon>Spirurina</taxon>
        <taxon>Spiruromorpha</taxon>
        <taxon>Filarioidea</taxon>
        <taxon>Onchocercidae</taxon>
        <taxon>Onchocerca</taxon>
    </lineage>
</organism>
<name>A0A183I8J6_9BILA</name>
<accession>A0A183I8J6</accession>
<sequence length="88" mass="9738">MSWKEFLSTDPPFSETVIVSPLRRLESKETHRFIPGVDSFETSRWRGSQSRRCLDVRVGYWSGLPCPSPGDLPGPGMEPGSPASQADS</sequence>
<dbReference type="EMBL" id="UZAJ01043826">
    <property type="protein sequence ID" value="VDP26596.1"/>
    <property type="molecule type" value="Genomic_DNA"/>
</dbReference>
<evidence type="ECO:0000313" key="2">
    <source>
        <dbReference type="EMBL" id="VDP26596.1"/>
    </source>
</evidence>
<proteinExistence type="predicted"/>
<protein>
    <submittedName>
        <fullName evidence="4">AGC-kinase C-terminal domain-containing protein</fullName>
    </submittedName>
</protein>
<evidence type="ECO:0000256" key="1">
    <source>
        <dbReference type="SAM" id="MobiDB-lite"/>
    </source>
</evidence>
<reference evidence="2 3" key="2">
    <citation type="submission" date="2018-11" db="EMBL/GenBank/DDBJ databases">
        <authorList>
            <consortium name="Pathogen Informatics"/>
        </authorList>
    </citation>
    <scope>NUCLEOTIDE SEQUENCE [LARGE SCALE GENOMIC DNA]</scope>
</reference>
<dbReference type="Proteomes" id="UP000267606">
    <property type="component" value="Unassembled WGS sequence"/>
</dbReference>
<evidence type="ECO:0000313" key="3">
    <source>
        <dbReference type="Proteomes" id="UP000267606"/>
    </source>
</evidence>
<evidence type="ECO:0000313" key="4">
    <source>
        <dbReference type="WBParaSite" id="OFLC_0001607101-mRNA-1"/>
    </source>
</evidence>
<gene>
    <name evidence="2" type="ORF">OFLC_LOCUS16058</name>
</gene>
<dbReference type="AlphaFoldDB" id="A0A183I8J6"/>